<keyword evidence="5" id="KW-0963">Cytoplasm</keyword>
<dbReference type="PIRSF" id="PIRSF006809">
    <property type="entry name" value="GTP-binding_hflX_prd"/>
    <property type="match status" value="1"/>
</dbReference>
<name>A0ABY4GSY4_9BACI</name>
<dbReference type="CDD" id="cd01878">
    <property type="entry name" value="HflX"/>
    <property type="match status" value="1"/>
</dbReference>
<reference evidence="8 9" key="1">
    <citation type="submission" date="2022-04" db="EMBL/GenBank/DDBJ databases">
        <title>Gracilibacillus sp. isolated from saltern.</title>
        <authorList>
            <person name="Won M."/>
            <person name="Lee C.-M."/>
            <person name="Woen H.-Y."/>
            <person name="Kwon S.-W."/>
        </authorList>
    </citation>
    <scope>NUCLEOTIDE SEQUENCE [LARGE SCALE GENOMIC DNA]</scope>
    <source>
        <strain evidence="8 9">SSPM10-3</strain>
    </source>
</reference>
<evidence type="ECO:0000259" key="7">
    <source>
        <dbReference type="PROSITE" id="PS51705"/>
    </source>
</evidence>
<evidence type="ECO:0000256" key="6">
    <source>
        <dbReference type="SAM" id="Coils"/>
    </source>
</evidence>
<keyword evidence="2 5" id="KW-0547">Nucleotide-binding</keyword>
<keyword evidence="4 5" id="KW-0342">GTP-binding</keyword>
<dbReference type="EMBL" id="CP095071">
    <property type="protein sequence ID" value="UOQ87394.1"/>
    <property type="molecule type" value="Genomic_DNA"/>
</dbReference>
<keyword evidence="3" id="KW-0460">Magnesium</keyword>
<evidence type="ECO:0000313" key="9">
    <source>
        <dbReference type="Proteomes" id="UP000831537"/>
    </source>
</evidence>
<gene>
    <name evidence="5 8" type="primary">hflX</name>
    <name evidence="8" type="ORF">MUN87_01730</name>
</gene>
<keyword evidence="9" id="KW-1185">Reference proteome</keyword>
<evidence type="ECO:0000313" key="8">
    <source>
        <dbReference type="EMBL" id="UOQ87394.1"/>
    </source>
</evidence>
<dbReference type="Gene3D" id="3.40.50.300">
    <property type="entry name" value="P-loop containing nucleotide triphosphate hydrolases"/>
    <property type="match status" value="1"/>
</dbReference>
<protein>
    <recommendedName>
        <fullName evidence="5">GTPase HflX</fullName>
    </recommendedName>
    <alternativeName>
        <fullName evidence="5">GTP-binding protein HflX</fullName>
    </alternativeName>
</protein>
<proteinExistence type="inferred from homology"/>
<dbReference type="InterPro" id="IPR032305">
    <property type="entry name" value="GTP-bd_M"/>
</dbReference>
<dbReference type="Gene3D" id="6.10.250.2860">
    <property type="match status" value="1"/>
</dbReference>
<dbReference type="InterPro" id="IPR027417">
    <property type="entry name" value="P-loop_NTPase"/>
</dbReference>
<dbReference type="InterPro" id="IPR006073">
    <property type="entry name" value="GTP-bd"/>
</dbReference>
<dbReference type="Pfam" id="PF13167">
    <property type="entry name" value="GTP-bdg_N"/>
    <property type="match status" value="1"/>
</dbReference>
<dbReference type="Pfam" id="PF01926">
    <property type="entry name" value="MMR_HSR1"/>
    <property type="match status" value="1"/>
</dbReference>
<evidence type="ECO:0000256" key="2">
    <source>
        <dbReference type="ARBA" id="ARBA00022741"/>
    </source>
</evidence>
<dbReference type="Pfam" id="PF16360">
    <property type="entry name" value="GTP-bdg_M"/>
    <property type="match status" value="1"/>
</dbReference>
<organism evidence="8 9">
    <name type="scientific">Gracilibacillus salinarum</name>
    <dbReference type="NCBI Taxonomy" id="2932255"/>
    <lineage>
        <taxon>Bacteria</taxon>
        <taxon>Bacillati</taxon>
        <taxon>Bacillota</taxon>
        <taxon>Bacilli</taxon>
        <taxon>Bacillales</taxon>
        <taxon>Bacillaceae</taxon>
        <taxon>Gracilibacillus</taxon>
    </lineage>
</organism>
<dbReference type="PANTHER" id="PTHR10229:SF0">
    <property type="entry name" value="GTP-BINDING PROTEIN 6-RELATED"/>
    <property type="match status" value="1"/>
</dbReference>
<accession>A0ABY4GSY4</accession>
<dbReference type="Proteomes" id="UP000831537">
    <property type="component" value="Chromosome"/>
</dbReference>
<evidence type="ECO:0000256" key="5">
    <source>
        <dbReference type="HAMAP-Rule" id="MF_00900"/>
    </source>
</evidence>
<keyword evidence="6" id="KW-0175">Coiled coil</keyword>
<sequence length="405" mass="46825">MHQQDKEEKFYDSLQELEALVKTAQGAVVDKVVQKRPSPHRRYYVGEGKLEEMKTIIEEKEIELVIANEELSGGQARNLHEELDVRVIDRSQLILDIFAARARTKEGKLQVELAQYTYMLPRLHGQGAALSRLGGGIGTRGPGETKLESDRRHIRNRMDDIKRRLKQVVNQREQYRENRRKQQLFQVAVVGYTNAGKSTLFNNLSKSDSFQEDQLFATLDPLSRKMKLPSHFEVLLTDTVGFIQDLPTALIAAFRSTLEEVREADLILHVIDAAASNRDDHERTVYHLLQELAADDIPMLTVYNKKDLIDEEHFVPSSFPYVLISALEDASIHTIKQETEKIMKEQWQYYRGFIPEENAKSLAKIRQHTILEKEEYHETKEGYDVSGYVDPQHPVMKEIKEFHQE</sequence>
<evidence type="ECO:0000256" key="4">
    <source>
        <dbReference type="ARBA" id="ARBA00023134"/>
    </source>
</evidence>
<evidence type="ECO:0000256" key="1">
    <source>
        <dbReference type="ARBA" id="ARBA00022723"/>
    </source>
</evidence>
<dbReference type="PRINTS" id="PR00326">
    <property type="entry name" value="GTP1OBG"/>
</dbReference>
<dbReference type="InterPro" id="IPR016496">
    <property type="entry name" value="GTPase_HflX"/>
</dbReference>
<comment type="subunit">
    <text evidence="5">Monomer. Associates with the 50S ribosomal subunit.</text>
</comment>
<dbReference type="NCBIfam" id="TIGR00231">
    <property type="entry name" value="small_GTP"/>
    <property type="match status" value="1"/>
</dbReference>
<feature type="coiled-coil region" evidence="6">
    <location>
        <begin position="151"/>
        <end position="178"/>
    </location>
</feature>
<dbReference type="InterPro" id="IPR030394">
    <property type="entry name" value="G_HFLX_dom"/>
</dbReference>
<comment type="similarity">
    <text evidence="5">Belongs to the TRAFAC class OBG-HflX-like GTPase superfamily. HflX GTPase family.</text>
</comment>
<feature type="domain" description="Hflx-type G" evidence="7">
    <location>
        <begin position="185"/>
        <end position="347"/>
    </location>
</feature>
<dbReference type="SUPFAM" id="SSF52540">
    <property type="entry name" value="P-loop containing nucleoside triphosphate hydrolases"/>
    <property type="match status" value="1"/>
</dbReference>
<keyword evidence="1" id="KW-0479">Metal-binding</keyword>
<dbReference type="InterPro" id="IPR042108">
    <property type="entry name" value="GTPase_HflX_N_sf"/>
</dbReference>
<dbReference type="Gene3D" id="3.40.50.11060">
    <property type="entry name" value="GTPase HflX, N-terminal domain"/>
    <property type="match status" value="1"/>
</dbReference>
<dbReference type="PANTHER" id="PTHR10229">
    <property type="entry name" value="GTP-BINDING PROTEIN HFLX"/>
    <property type="match status" value="1"/>
</dbReference>
<dbReference type="PROSITE" id="PS51705">
    <property type="entry name" value="G_HFLX"/>
    <property type="match status" value="1"/>
</dbReference>
<dbReference type="InterPro" id="IPR005225">
    <property type="entry name" value="Small_GTP-bd"/>
</dbReference>
<dbReference type="NCBIfam" id="TIGR03156">
    <property type="entry name" value="GTP_HflX"/>
    <property type="match status" value="1"/>
</dbReference>
<dbReference type="HAMAP" id="MF_00900">
    <property type="entry name" value="GTPase_HflX"/>
    <property type="match status" value="1"/>
</dbReference>
<comment type="subcellular location">
    <subcellularLocation>
        <location evidence="5">Cytoplasm</location>
    </subcellularLocation>
    <text evidence="5">May associate with membranes.</text>
</comment>
<evidence type="ECO:0000256" key="3">
    <source>
        <dbReference type="ARBA" id="ARBA00022842"/>
    </source>
</evidence>
<comment type="function">
    <text evidence="5">GTPase that associates with the 50S ribosomal subunit and may have a role during protein synthesis or ribosome biogenesis.</text>
</comment>
<dbReference type="InterPro" id="IPR025121">
    <property type="entry name" value="GTPase_HflX_N"/>
</dbReference>